<evidence type="ECO:0000313" key="1">
    <source>
        <dbReference type="EMBL" id="CAD8128658.1"/>
    </source>
</evidence>
<evidence type="ECO:0000313" key="2">
    <source>
        <dbReference type="Proteomes" id="UP000692954"/>
    </source>
</evidence>
<dbReference type="AlphaFoldDB" id="A0A8S1RKF8"/>
<keyword evidence="2" id="KW-1185">Reference proteome</keyword>
<name>A0A8S1RKF8_9CILI</name>
<sequence length="101" mass="11987">MEINQNKWFYIISILRISNSVIEIYNAKFIIKLTQEFFTVSQCLTISQCTMQSINNQIQIIQIIPIQIMQLHKQLVITQYQKDLKILAISYCFQTCFHILI</sequence>
<protein>
    <submittedName>
        <fullName evidence="1">Uncharacterized protein</fullName>
    </submittedName>
</protein>
<dbReference type="EMBL" id="CAJJDN010000193">
    <property type="protein sequence ID" value="CAD8128658.1"/>
    <property type="molecule type" value="Genomic_DNA"/>
</dbReference>
<accession>A0A8S1RKF8</accession>
<reference evidence="1" key="1">
    <citation type="submission" date="2021-01" db="EMBL/GenBank/DDBJ databases">
        <authorList>
            <consortium name="Genoscope - CEA"/>
            <person name="William W."/>
        </authorList>
    </citation>
    <scope>NUCLEOTIDE SEQUENCE</scope>
</reference>
<organism evidence="1 2">
    <name type="scientific">Paramecium sonneborni</name>
    <dbReference type="NCBI Taxonomy" id="65129"/>
    <lineage>
        <taxon>Eukaryota</taxon>
        <taxon>Sar</taxon>
        <taxon>Alveolata</taxon>
        <taxon>Ciliophora</taxon>
        <taxon>Intramacronucleata</taxon>
        <taxon>Oligohymenophorea</taxon>
        <taxon>Peniculida</taxon>
        <taxon>Parameciidae</taxon>
        <taxon>Paramecium</taxon>
    </lineage>
</organism>
<proteinExistence type="predicted"/>
<comment type="caution">
    <text evidence="1">The sequence shown here is derived from an EMBL/GenBank/DDBJ whole genome shotgun (WGS) entry which is preliminary data.</text>
</comment>
<dbReference type="Proteomes" id="UP000692954">
    <property type="component" value="Unassembled WGS sequence"/>
</dbReference>
<gene>
    <name evidence="1" type="ORF">PSON_ATCC_30995.1.T1930012</name>
</gene>